<comment type="subcellular location">
    <subcellularLocation>
        <location evidence="1">Membrane</location>
        <topology evidence="1">Single-pass membrane protein</topology>
    </subcellularLocation>
</comment>
<dbReference type="InterPro" id="IPR001769">
    <property type="entry name" value="Gingipain"/>
</dbReference>
<dbReference type="Gene3D" id="2.60.40.10">
    <property type="entry name" value="Immunoglobulins"/>
    <property type="match status" value="2"/>
</dbReference>
<keyword evidence="4" id="KW-0472">Membrane</keyword>
<evidence type="ECO:0000256" key="2">
    <source>
        <dbReference type="ARBA" id="ARBA00022692"/>
    </source>
</evidence>
<evidence type="ECO:0000313" key="7">
    <source>
        <dbReference type="Proteomes" id="UP000777784"/>
    </source>
</evidence>
<dbReference type="InterPro" id="IPR028994">
    <property type="entry name" value="Integrin_alpha_N"/>
</dbReference>
<dbReference type="Pfam" id="PF13860">
    <property type="entry name" value="FlgD_ig"/>
    <property type="match status" value="1"/>
</dbReference>
<dbReference type="InterPro" id="IPR013783">
    <property type="entry name" value="Ig-like_fold"/>
</dbReference>
<sequence length="1277" mass="137658">MYDNVIATRHWQIMAELNAGANIVHHVGHGDIDRWAIGSDPASKIEQRIIVADAQGLSNGNNDHFTGLTYAINCNSAAIDFNCLAEAMVVNPNGGTIVYIGSTNLDFPNVARTFQNPFYEDLLRYETQYAGDAFYETMETRGAGMRDTDDTTRRFLLYCLTYLGDPQMQIWLGNPGTLALDFPGTVEIGDDTIDIAVTKNGNPAIGALVTLSKDGESYAYGITNVDGEISLPLMANTTGTFDVSATAYQSVAASGSGQVVTTTETVLSLGDIVIIDDGTANSRGNGNGLAELGETVVIDLSVINNGGLAASSVQADLSWDETTWESLVDLELASASLGGIAAGSEANEPAAFRIRIPRVLDSADAANLVGDDLMQMAFEIELTSLEVTRSHKWVLEASRPILKKYINLVDDAAGNDDGIADNGETINLYVGLWNQGMGTASALAGSLVAYPTSAATMIDNSADLEELLPGEAGAIGPFQLTLNNVTQLTLGLFIKDMTPADHPQVLNRRFHLIRPPAPDSLKSIGQRSSIVLIWQNPLAPRDPIIGARVYRSEQEAGPFEEVFPGMAMNTTYFRDDGLNALTAYYYKIAVIDSSGNEGALSEMLETNTSPGPLANWPQLLGTATRSSPTITELDGWALREILAGGEVVYCFHGDGSEFYDGDGIASTSGILTQRPGSEDAPIWGKVAAWDMDMAADNDPEIVALSFSGCPDGSDTGLSVLMSFNHKGEMIWHHCLGRYGVASPAIGLIDSDDEYEVVTATSSRIFAYNHDGTAMSGTNNGVLKDIVDARNLFQTPTLADIDNDGTDEVLLLAWNGNDRLQAQKLFALNGDGTDVAGFPVDLGTLGYSNLIGNTGSVVVADLDQNSEPGDLDLEIAFMTAKRFWIFEHDGSLRLVSSSDGALAFGNDGAGLQTPAIGDVDLDGHPEVVFALRTIYGMVLHALKGTATEVSAENELPGFPLIIDENNDFEPGSPIIANINDDIFPEILIGDTEGRVHVYDKDGNGVLGFPYNIPGADLRYGGLAVWDVDGNGYNNLVIQASDNRDLLVLDLTQSLFPSDPDERIRQNPWPMKYHDARNSGFYQADIMTPVFLSQLSAIEESPGKIRITFTTAVTGAEILIWRQEAAQGEWTLRHRLTAIDGELGHYDILDETEASGTFEYKIEIVDDSGTTFEAARFQVEATGSIRALTLEPNRPNPFRPGTMLSFQIPGTESTPVELWIYDSTGRVIRRLISGNLPPGTHQVQWNGRNDNDQPVAAGLYLVRLRAMGEEKQGKMLLLK</sequence>
<name>A0A948RY63_UNCEI</name>
<dbReference type="InterPro" id="IPR029030">
    <property type="entry name" value="Caspase-like_dom_sf"/>
</dbReference>
<dbReference type="InterPro" id="IPR036116">
    <property type="entry name" value="FN3_sf"/>
</dbReference>
<dbReference type="Proteomes" id="UP000777784">
    <property type="component" value="Unassembled WGS sequence"/>
</dbReference>
<dbReference type="InterPro" id="IPR025965">
    <property type="entry name" value="FlgD/Vpr_Ig-like"/>
</dbReference>
<keyword evidence="2" id="KW-0812">Transmembrane</keyword>
<reference evidence="6" key="1">
    <citation type="submission" date="2021-05" db="EMBL/GenBank/DDBJ databases">
        <title>Energy efficiency and biological interactions define the core microbiome of deep oligotrophic groundwater.</title>
        <authorList>
            <person name="Mehrshad M."/>
            <person name="Lopez-Fernandez M."/>
            <person name="Bell E."/>
            <person name="Bernier-Latmani R."/>
            <person name="Bertilsson S."/>
            <person name="Dopson M."/>
        </authorList>
    </citation>
    <scope>NUCLEOTIDE SEQUENCE</scope>
    <source>
        <strain evidence="6">Modern_marine.mb.64</strain>
    </source>
</reference>
<dbReference type="PANTHER" id="PTHR21419">
    <property type="match status" value="1"/>
</dbReference>
<protein>
    <recommendedName>
        <fullName evidence="5">Fibronectin type-III domain-containing protein</fullName>
    </recommendedName>
</protein>
<keyword evidence="3" id="KW-1133">Transmembrane helix</keyword>
<dbReference type="CDD" id="cd00063">
    <property type="entry name" value="FN3"/>
    <property type="match status" value="1"/>
</dbReference>
<accession>A0A948RY63</accession>
<evidence type="ECO:0000256" key="4">
    <source>
        <dbReference type="ARBA" id="ARBA00023136"/>
    </source>
</evidence>
<evidence type="ECO:0000256" key="3">
    <source>
        <dbReference type="ARBA" id="ARBA00022989"/>
    </source>
</evidence>
<dbReference type="SUPFAM" id="SSF49265">
    <property type="entry name" value="Fibronectin type III"/>
    <property type="match status" value="1"/>
</dbReference>
<gene>
    <name evidence="6" type="ORF">KJ970_19025</name>
</gene>
<dbReference type="Gene3D" id="3.40.50.1460">
    <property type="match status" value="1"/>
</dbReference>
<dbReference type="SUPFAM" id="SSF69318">
    <property type="entry name" value="Integrin alpha N-terminal domain"/>
    <property type="match status" value="2"/>
</dbReference>
<organism evidence="6 7">
    <name type="scientific">Eiseniibacteriota bacterium</name>
    <dbReference type="NCBI Taxonomy" id="2212470"/>
    <lineage>
        <taxon>Bacteria</taxon>
        <taxon>Candidatus Eiseniibacteriota</taxon>
    </lineage>
</organism>
<dbReference type="GO" id="GO:0006508">
    <property type="term" value="P:proteolysis"/>
    <property type="evidence" value="ECO:0007669"/>
    <property type="project" value="InterPro"/>
</dbReference>
<dbReference type="PROSITE" id="PS50853">
    <property type="entry name" value="FN3"/>
    <property type="match status" value="1"/>
</dbReference>
<dbReference type="GO" id="GO:0008234">
    <property type="term" value="F:cysteine-type peptidase activity"/>
    <property type="evidence" value="ECO:0007669"/>
    <property type="project" value="InterPro"/>
</dbReference>
<dbReference type="InterPro" id="IPR045232">
    <property type="entry name" value="FAM234"/>
</dbReference>
<dbReference type="Gene3D" id="2.60.40.4070">
    <property type="match status" value="1"/>
</dbReference>
<dbReference type="PANTHER" id="PTHR21419:SF23">
    <property type="entry name" value="PROTEIN DEFECTIVE IN EXINE FORMATION 1"/>
    <property type="match status" value="1"/>
</dbReference>
<comment type="caution">
    <text evidence="6">The sequence shown here is derived from an EMBL/GenBank/DDBJ whole genome shotgun (WGS) entry which is preliminary data.</text>
</comment>
<dbReference type="GO" id="GO:0016020">
    <property type="term" value="C:membrane"/>
    <property type="evidence" value="ECO:0007669"/>
    <property type="project" value="UniProtKB-SubCell"/>
</dbReference>
<evidence type="ECO:0000313" key="6">
    <source>
        <dbReference type="EMBL" id="MBU2693015.1"/>
    </source>
</evidence>
<dbReference type="Pfam" id="PF01364">
    <property type="entry name" value="Peptidase_C25"/>
    <property type="match status" value="1"/>
</dbReference>
<dbReference type="SUPFAM" id="SSF52129">
    <property type="entry name" value="Caspase-like"/>
    <property type="match status" value="1"/>
</dbReference>
<proteinExistence type="predicted"/>
<dbReference type="AlphaFoldDB" id="A0A948RY63"/>
<dbReference type="EMBL" id="JAHJDP010000109">
    <property type="protein sequence ID" value="MBU2693015.1"/>
    <property type="molecule type" value="Genomic_DNA"/>
</dbReference>
<dbReference type="InterPro" id="IPR003961">
    <property type="entry name" value="FN3_dom"/>
</dbReference>
<evidence type="ECO:0000259" key="5">
    <source>
        <dbReference type="PROSITE" id="PS50853"/>
    </source>
</evidence>
<feature type="domain" description="Fibronectin type-III" evidence="5">
    <location>
        <begin position="515"/>
        <end position="611"/>
    </location>
</feature>
<evidence type="ECO:0000256" key="1">
    <source>
        <dbReference type="ARBA" id="ARBA00004167"/>
    </source>
</evidence>